<dbReference type="OrthoDB" id="6087280at2759"/>
<keyword evidence="2" id="KW-1185">Reference proteome</keyword>
<name>A0A8S3TTW5_MYTED</name>
<gene>
    <name evidence="1" type="ORF">MEDL_47604</name>
</gene>
<evidence type="ECO:0000313" key="1">
    <source>
        <dbReference type="EMBL" id="CAG2235015.1"/>
    </source>
</evidence>
<organism evidence="1 2">
    <name type="scientific">Mytilus edulis</name>
    <name type="common">Blue mussel</name>
    <dbReference type="NCBI Taxonomy" id="6550"/>
    <lineage>
        <taxon>Eukaryota</taxon>
        <taxon>Metazoa</taxon>
        <taxon>Spiralia</taxon>
        <taxon>Lophotrochozoa</taxon>
        <taxon>Mollusca</taxon>
        <taxon>Bivalvia</taxon>
        <taxon>Autobranchia</taxon>
        <taxon>Pteriomorphia</taxon>
        <taxon>Mytilida</taxon>
        <taxon>Mytiloidea</taxon>
        <taxon>Mytilidae</taxon>
        <taxon>Mytilinae</taxon>
        <taxon>Mytilus</taxon>
    </lineage>
</organism>
<dbReference type="Proteomes" id="UP000683360">
    <property type="component" value="Unassembled WGS sequence"/>
</dbReference>
<dbReference type="EMBL" id="CAJPWZ010002289">
    <property type="protein sequence ID" value="CAG2235015.1"/>
    <property type="molecule type" value="Genomic_DNA"/>
</dbReference>
<dbReference type="GO" id="GO:0000209">
    <property type="term" value="P:protein polyubiquitination"/>
    <property type="evidence" value="ECO:0007669"/>
    <property type="project" value="TreeGrafter"/>
</dbReference>
<evidence type="ECO:0000313" key="2">
    <source>
        <dbReference type="Proteomes" id="UP000683360"/>
    </source>
</evidence>
<dbReference type="Gene3D" id="2.120.10.30">
    <property type="entry name" value="TolB, C-terminal domain"/>
    <property type="match status" value="1"/>
</dbReference>
<dbReference type="GO" id="GO:0043161">
    <property type="term" value="P:proteasome-mediated ubiquitin-dependent protein catabolic process"/>
    <property type="evidence" value="ECO:0007669"/>
    <property type="project" value="TreeGrafter"/>
</dbReference>
<dbReference type="PANTHER" id="PTHR24104">
    <property type="entry name" value="E3 UBIQUITIN-PROTEIN LIGASE NHLRC1-RELATED"/>
    <property type="match status" value="1"/>
</dbReference>
<sequence length="344" mass="39269">MRTIQEKTTEFEKDLQYFYETEYNETINIESTMSTKILDILTINRFGSINVKKTPYIDLQQRKDRQAQIGVSKAINSINDVNDVKLELIRKFYTTCKFSSGCCVTETGEFLFTNYKYNNEKLKAINVKGKVEYTIPIKEPFRAFDFVIFDDSTIAISTGYSHVNPGIIIVDLTKKEVINFIDLSGIPYGITSNGKALICCVEDKGLHYILCLDNISFITTITKTCSPRYSYVTTHADKIFFTNPDNHTVSCCSTNGVNIWEFEDKRVLDDPRGITTDNKGNVFVVGKNTCNVVVISPDGKHCKQILTKDDGLDRPTTLFFDKLRNQILVTNLNHFASIFNVYYY</sequence>
<dbReference type="SUPFAM" id="SSF101898">
    <property type="entry name" value="NHL repeat"/>
    <property type="match status" value="1"/>
</dbReference>
<dbReference type="InterPro" id="IPR011042">
    <property type="entry name" value="6-blade_b-propeller_TolB-like"/>
</dbReference>
<accession>A0A8S3TTW5</accession>
<proteinExistence type="predicted"/>
<dbReference type="PANTHER" id="PTHR24104:SF25">
    <property type="entry name" value="PROTEIN LIN-41"/>
    <property type="match status" value="1"/>
</dbReference>
<dbReference type="GO" id="GO:0008270">
    <property type="term" value="F:zinc ion binding"/>
    <property type="evidence" value="ECO:0007669"/>
    <property type="project" value="UniProtKB-KW"/>
</dbReference>
<reference evidence="1" key="1">
    <citation type="submission" date="2021-03" db="EMBL/GenBank/DDBJ databases">
        <authorList>
            <person name="Bekaert M."/>
        </authorList>
    </citation>
    <scope>NUCLEOTIDE SEQUENCE</scope>
</reference>
<dbReference type="AlphaFoldDB" id="A0A8S3TTW5"/>
<comment type="caution">
    <text evidence="1">The sequence shown here is derived from an EMBL/GenBank/DDBJ whole genome shotgun (WGS) entry which is preliminary data.</text>
</comment>
<dbReference type="InterPro" id="IPR050952">
    <property type="entry name" value="TRIM-NHL_E3_ligases"/>
</dbReference>
<protein>
    <submittedName>
        <fullName evidence="1">Uncharacterized protein</fullName>
    </submittedName>
</protein>
<dbReference type="GO" id="GO:0061630">
    <property type="term" value="F:ubiquitin protein ligase activity"/>
    <property type="evidence" value="ECO:0007669"/>
    <property type="project" value="TreeGrafter"/>
</dbReference>